<comment type="caution">
    <text evidence="1">The sequence shown here is derived from an EMBL/GenBank/DDBJ whole genome shotgun (WGS) entry which is preliminary data.</text>
</comment>
<evidence type="ECO:0000313" key="2">
    <source>
        <dbReference type="Proteomes" id="UP000478636"/>
    </source>
</evidence>
<name>A0A6L7A5T0_LEULA</name>
<evidence type="ECO:0000313" key="1">
    <source>
        <dbReference type="EMBL" id="MWN20675.1"/>
    </source>
</evidence>
<proteinExistence type="predicted"/>
<accession>A0A6L7A5T0</accession>
<organism evidence="1 2">
    <name type="scientific">Leuconostoc lactis</name>
    <dbReference type="NCBI Taxonomy" id="1246"/>
    <lineage>
        <taxon>Bacteria</taxon>
        <taxon>Bacillati</taxon>
        <taxon>Bacillota</taxon>
        <taxon>Bacilli</taxon>
        <taxon>Lactobacillales</taxon>
        <taxon>Lactobacillaceae</taxon>
        <taxon>Leuconostoc</taxon>
    </lineage>
</organism>
<dbReference type="Proteomes" id="UP000478636">
    <property type="component" value="Unassembled WGS sequence"/>
</dbReference>
<dbReference type="InterPro" id="IPR011990">
    <property type="entry name" value="TPR-like_helical_dom_sf"/>
</dbReference>
<gene>
    <name evidence="1" type="ORF">GQS40_01795</name>
</gene>
<dbReference type="EMBL" id="WSZI01000009">
    <property type="protein sequence ID" value="MWN20675.1"/>
    <property type="molecule type" value="Genomic_DNA"/>
</dbReference>
<reference evidence="1 2" key="1">
    <citation type="submission" date="2019-12" db="EMBL/GenBank/DDBJ databases">
        <title>Complete genome sequence of Leuconostoc lactis strain AVN1 provides insights into metabolic potential.</title>
        <authorList>
            <person name="Besrour N."/>
            <person name="Najjari A."/>
            <person name="Fhoula I."/>
            <person name="Jaballah S."/>
            <person name="Klibi N."/>
            <person name="Ouzari H.I."/>
        </authorList>
    </citation>
    <scope>NUCLEOTIDE SEQUENCE [LARGE SCALE GENOMIC DNA]</scope>
    <source>
        <strain evidence="1 2">AVN1</strain>
    </source>
</reference>
<sequence length="528" mass="61075">MLPDEIVELGLSLGNTSIHKAKTILAPNEGVITKLDVYYGFIQNSQQSFYFKVSSVNYPSPLVGDHVESIDNIDITSSTVLSSILSDLLYALDYEPSKTLFARELKKHYPILQRNTSNYLNKLRSLVEQNKYIARVLMYLGEYNESKTILEQINVRDTTKFQNQYYSKFAELYRRMSRNYEQRDLQQKYSLLEQAVDKINNNLMEAIDSYRIAIENANGSLQKASVWYLYSIFYTLKVNDDIKAKECIEQADELAPNTPEIQLENDPFNPKSLLDNLQDENTKIASIYLLQALEMSAIKKWEVADNLLNKAADVAPNYFEVYKIKAFINADIILNINKLSATSMVRANKQGNYIINNMARDYLKVYRAPDEDFIKQIPGKRRYLNQTLQQLKIKTEAVTSIYYGADQNEILSHRNDLVEFAMSNIIEKLTSNQIKILWLLLIEGKTLSYGEIDYYLSDQDTQELITSRSGLGELEYRYVLKEMNTDDARSLFTSLSIYYQLELHKQDNAQIDNLIKTKLYSSPLSIKW</sequence>
<dbReference type="AlphaFoldDB" id="A0A6L7A5T0"/>
<protein>
    <recommendedName>
        <fullName evidence="3">Tetratricopeptide repeat protein</fullName>
    </recommendedName>
</protein>
<evidence type="ECO:0008006" key="3">
    <source>
        <dbReference type="Google" id="ProtNLM"/>
    </source>
</evidence>
<dbReference type="SUPFAM" id="SSF48452">
    <property type="entry name" value="TPR-like"/>
    <property type="match status" value="1"/>
</dbReference>